<reference evidence="1 2" key="1">
    <citation type="submission" date="2018-04" db="EMBL/GenBank/DDBJ databases">
        <title>Altererythrobacter sp. HME9302 genome sequencing and assembly.</title>
        <authorList>
            <person name="Kang H."/>
            <person name="Kim H."/>
            <person name="Joh K."/>
        </authorList>
    </citation>
    <scope>NUCLEOTIDE SEQUENCE [LARGE SCALE GENOMIC DNA]</scope>
    <source>
        <strain evidence="1 2">HME9302</strain>
    </source>
</reference>
<protein>
    <submittedName>
        <fullName evidence="1">Uncharacterized protein</fullName>
    </submittedName>
</protein>
<evidence type="ECO:0000313" key="1">
    <source>
        <dbReference type="EMBL" id="RDC61357.1"/>
    </source>
</evidence>
<comment type="caution">
    <text evidence="1">The sequence shown here is derived from an EMBL/GenBank/DDBJ whole genome shotgun (WGS) entry which is preliminary data.</text>
</comment>
<dbReference type="AlphaFoldDB" id="A0A369QDN5"/>
<proteinExistence type="predicted"/>
<keyword evidence="2" id="KW-1185">Reference proteome</keyword>
<sequence length="273" mass="31536">MENASYEQLRNSRLPWGYWLQATGDRNPRKALVDEDGNYWSSIRQYLWVDRLRMAEPENPGTLHDYLEFLLSVLVALDRRIVPIEEAVEDLFHNWHQARFYCAWLDGLGLTVPSHSADIFGSRLPTEAQAIIVMLASTRTREDVPLSIGLPTLRHRSGLEPASDAEEREEVIAQLEAFADTLDYRFERARIGTKDAITLVGKDVGPNMPLRRVLWTITFTDAYAQDRFYLWLLARIDRWQTWGELAHRKGGRALSEHLLRLKFANEKIDLSAD</sequence>
<gene>
    <name evidence="1" type="ORF">HME9302_02579</name>
</gene>
<accession>A0A369QDN5</accession>
<name>A0A369QDN5_9SPHN</name>
<evidence type="ECO:0000313" key="2">
    <source>
        <dbReference type="Proteomes" id="UP000253727"/>
    </source>
</evidence>
<dbReference type="Proteomes" id="UP000253727">
    <property type="component" value="Unassembled WGS sequence"/>
</dbReference>
<organism evidence="1 2">
    <name type="scientific">Alteripontixanthobacter maritimus</name>
    <dbReference type="NCBI Taxonomy" id="2161824"/>
    <lineage>
        <taxon>Bacteria</taxon>
        <taxon>Pseudomonadati</taxon>
        <taxon>Pseudomonadota</taxon>
        <taxon>Alphaproteobacteria</taxon>
        <taxon>Sphingomonadales</taxon>
        <taxon>Erythrobacteraceae</taxon>
        <taxon>Alteripontixanthobacter</taxon>
    </lineage>
</organism>
<dbReference type="EMBL" id="QBKA01000002">
    <property type="protein sequence ID" value="RDC61357.1"/>
    <property type="molecule type" value="Genomic_DNA"/>
</dbReference>